<feature type="transmembrane region" description="Helical" evidence="1">
    <location>
        <begin position="356"/>
        <end position="377"/>
    </location>
</feature>
<accession>A0A0F9I580</accession>
<sequence>MPNKSALPITATQLMTPKLSWRKTSRRLHLYLGLSVGVLLTIISLSGSVLVYYPQIDSLLNPINDTTTNTKIPDWDKAYSKLRKNFPSKLGPWRLENTGVNSIVPARYYNPIETKEHGFAPLMVWLSSDNDEVIRKDYWGEYLVTWIYNLHFSLLTGAIGTLVVGYIGIATLLLIISGFFAWFPKPGQWIKSLKFKRRSSKIGLLYDWHKLIGLALCIPLLVLTATGVMLAIPKQTDPVLIALVSNINSPSKTQMQANKQSNIPLSKAILIAQKALPSARLAWIETPSNLNAIYRFRFQTDNDPSYRFPHSYIEVNASTGELESLFNIDKQSTASKIKNWLHPLHDGSIGGNILKVIWVLSGFGSAALFFIGLYRWLVRTNIK</sequence>
<dbReference type="InterPro" id="IPR005625">
    <property type="entry name" value="PepSY-ass_TM"/>
</dbReference>
<gene>
    <name evidence="2" type="ORF">LCGC14_1983660</name>
</gene>
<organism evidence="2">
    <name type="scientific">marine sediment metagenome</name>
    <dbReference type="NCBI Taxonomy" id="412755"/>
    <lineage>
        <taxon>unclassified sequences</taxon>
        <taxon>metagenomes</taxon>
        <taxon>ecological metagenomes</taxon>
    </lineage>
</organism>
<dbReference type="AlphaFoldDB" id="A0A0F9I580"/>
<keyword evidence="1" id="KW-0812">Transmembrane</keyword>
<evidence type="ECO:0000256" key="1">
    <source>
        <dbReference type="SAM" id="Phobius"/>
    </source>
</evidence>
<keyword evidence="1" id="KW-1133">Transmembrane helix</keyword>
<protein>
    <submittedName>
        <fullName evidence="2">Uncharacterized protein</fullName>
    </submittedName>
</protein>
<dbReference type="Pfam" id="PF03929">
    <property type="entry name" value="PepSY_TM"/>
    <property type="match status" value="1"/>
</dbReference>
<feature type="transmembrane region" description="Helical" evidence="1">
    <location>
        <begin position="28"/>
        <end position="53"/>
    </location>
</feature>
<feature type="transmembrane region" description="Helical" evidence="1">
    <location>
        <begin position="158"/>
        <end position="183"/>
    </location>
</feature>
<reference evidence="2" key="1">
    <citation type="journal article" date="2015" name="Nature">
        <title>Complex archaea that bridge the gap between prokaryotes and eukaryotes.</title>
        <authorList>
            <person name="Spang A."/>
            <person name="Saw J.H."/>
            <person name="Jorgensen S.L."/>
            <person name="Zaremba-Niedzwiedzka K."/>
            <person name="Martijn J."/>
            <person name="Lind A.E."/>
            <person name="van Eijk R."/>
            <person name="Schleper C."/>
            <person name="Guy L."/>
            <person name="Ettema T.J."/>
        </authorList>
    </citation>
    <scope>NUCLEOTIDE SEQUENCE</scope>
</reference>
<dbReference type="EMBL" id="LAZR01022248">
    <property type="protein sequence ID" value="KKL82547.1"/>
    <property type="molecule type" value="Genomic_DNA"/>
</dbReference>
<name>A0A0F9I580_9ZZZZ</name>
<evidence type="ECO:0000313" key="2">
    <source>
        <dbReference type="EMBL" id="KKL82547.1"/>
    </source>
</evidence>
<proteinExistence type="predicted"/>
<feature type="transmembrane region" description="Helical" evidence="1">
    <location>
        <begin position="204"/>
        <end position="232"/>
    </location>
</feature>
<keyword evidence="1" id="KW-0472">Membrane</keyword>
<dbReference type="PANTHER" id="PTHR34219">
    <property type="entry name" value="IRON-REGULATED INNER MEMBRANE PROTEIN-RELATED"/>
    <property type="match status" value="1"/>
</dbReference>
<comment type="caution">
    <text evidence="2">The sequence shown here is derived from an EMBL/GenBank/DDBJ whole genome shotgun (WGS) entry which is preliminary data.</text>
</comment>